<dbReference type="AlphaFoldDB" id="A0A6S7JX23"/>
<gene>
    <name evidence="2" type="ORF">PACLA_8A028959</name>
</gene>
<reference evidence="2" key="1">
    <citation type="submission" date="2020-04" db="EMBL/GenBank/DDBJ databases">
        <authorList>
            <person name="Alioto T."/>
            <person name="Alioto T."/>
            <person name="Gomez Garrido J."/>
        </authorList>
    </citation>
    <scope>NUCLEOTIDE SEQUENCE</scope>
    <source>
        <strain evidence="2">A484AB</strain>
    </source>
</reference>
<evidence type="ECO:0000313" key="2">
    <source>
        <dbReference type="EMBL" id="CAB4020581.1"/>
    </source>
</evidence>
<accession>A0A6S7JX23</accession>
<feature type="compositionally biased region" description="Polar residues" evidence="1">
    <location>
        <begin position="49"/>
        <end position="61"/>
    </location>
</feature>
<feature type="region of interest" description="Disordered" evidence="1">
    <location>
        <begin position="15"/>
        <end position="117"/>
    </location>
</feature>
<feature type="compositionally biased region" description="Low complexity" evidence="1">
    <location>
        <begin position="62"/>
        <end position="75"/>
    </location>
</feature>
<sequence>MDFLRWLVTSKRKTGGVNYSEAISFGMPKGRGRKGEAAPRKRNNRKVTKQSVTLQRVPTENTQQVQPTSPTSPSTQVPPPNAPHIEPRQPQPRTFPTQPLPQQIANSQEMTNFVQNQ</sequence>
<protein>
    <submittedName>
        <fullName evidence="2">Uncharacterized protein</fullName>
    </submittedName>
</protein>
<dbReference type="Proteomes" id="UP001152795">
    <property type="component" value="Unassembled WGS sequence"/>
</dbReference>
<comment type="caution">
    <text evidence="2">The sequence shown here is derived from an EMBL/GenBank/DDBJ whole genome shotgun (WGS) entry which is preliminary data.</text>
</comment>
<name>A0A6S7JX23_PARCT</name>
<feature type="compositionally biased region" description="Low complexity" evidence="1">
    <location>
        <begin position="91"/>
        <end position="103"/>
    </location>
</feature>
<dbReference type="OrthoDB" id="10247773at2759"/>
<keyword evidence="3" id="KW-1185">Reference proteome</keyword>
<feature type="compositionally biased region" description="Polar residues" evidence="1">
    <location>
        <begin position="104"/>
        <end position="117"/>
    </location>
</feature>
<proteinExistence type="predicted"/>
<evidence type="ECO:0000256" key="1">
    <source>
        <dbReference type="SAM" id="MobiDB-lite"/>
    </source>
</evidence>
<dbReference type="EMBL" id="CACRXK020011033">
    <property type="protein sequence ID" value="CAB4020581.1"/>
    <property type="molecule type" value="Genomic_DNA"/>
</dbReference>
<evidence type="ECO:0000313" key="3">
    <source>
        <dbReference type="Proteomes" id="UP001152795"/>
    </source>
</evidence>
<organism evidence="2 3">
    <name type="scientific">Paramuricea clavata</name>
    <name type="common">Red gorgonian</name>
    <name type="synonym">Violescent sea-whip</name>
    <dbReference type="NCBI Taxonomy" id="317549"/>
    <lineage>
        <taxon>Eukaryota</taxon>
        <taxon>Metazoa</taxon>
        <taxon>Cnidaria</taxon>
        <taxon>Anthozoa</taxon>
        <taxon>Octocorallia</taxon>
        <taxon>Malacalcyonacea</taxon>
        <taxon>Plexauridae</taxon>
        <taxon>Paramuricea</taxon>
    </lineage>
</organism>